<dbReference type="InterPro" id="IPR011990">
    <property type="entry name" value="TPR-like_helical_dom_sf"/>
</dbReference>
<dbReference type="PATRIC" id="fig|1121015.4.peg.678"/>
<comment type="caution">
    <text evidence="2">The sequence shown here is derived from an EMBL/GenBank/DDBJ whole genome shotgun (WGS) entry which is preliminary data.</text>
</comment>
<reference evidence="2 3" key="1">
    <citation type="submission" date="2013-09" db="EMBL/GenBank/DDBJ databases">
        <title>Genome sequencing of Arenimonas oryziterrae.</title>
        <authorList>
            <person name="Chen F."/>
            <person name="Wang G."/>
        </authorList>
    </citation>
    <scope>NUCLEOTIDE SEQUENCE [LARGE SCALE GENOMIC DNA]</scope>
    <source>
        <strain evidence="2 3">YC6267</strain>
    </source>
</reference>
<sequence length="410" mass="45508">MSLDLRRRFLLAVSVLLLVFIAWRVIGQGFADHFARTQPGRALAWRDDQPEALIGEAERLVGTGQSPAQAAELARRALRANPLEGRGYRVLGRLAEAEGKRAEAVRLFELAVQRSPRDLPSHAWLARHYLQTGQLPQALQHIDTRLQIQPQLAASEFPLLAVLAAQPAAQPALADLLGKAPPWREKFIAGLVKLAPDSGAIAPLMTRLRQSPPGLSPVELAAWLDRLVKDQRWGEAYLTWVSQLAPAQQQRLSNVFNGDFETEPTGMGFDWRMGEVSGAVIERLHPDVAADGYALRVSFEGRRVLFKHLRQLLNLAPGKYRLQGRVRPEDLRTERGLVWVLSCGEGGPPLATTEPIHGSSGWVEFDVPVTVPGDHCGGQWLQLKLPARIPAEQRIGGRVWFDDLRVVREH</sequence>
<evidence type="ECO:0000313" key="2">
    <source>
        <dbReference type="EMBL" id="KFN45090.1"/>
    </source>
</evidence>
<dbReference type="eggNOG" id="COG0457">
    <property type="taxonomic scope" value="Bacteria"/>
</dbReference>
<dbReference type="EMBL" id="AVCI01000001">
    <property type="protein sequence ID" value="KFN45090.1"/>
    <property type="molecule type" value="Genomic_DNA"/>
</dbReference>
<dbReference type="SUPFAM" id="SSF48452">
    <property type="entry name" value="TPR-like"/>
    <property type="match status" value="1"/>
</dbReference>
<keyword evidence="1" id="KW-0802">TPR repeat</keyword>
<feature type="repeat" description="TPR" evidence="1">
    <location>
        <begin position="85"/>
        <end position="118"/>
    </location>
</feature>
<dbReference type="PROSITE" id="PS50005">
    <property type="entry name" value="TPR"/>
    <property type="match status" value="1"/>
</dbReference>
<gene>
    <name evidence="2" type="ORF">N789_03445</name>
</gene>
<keyword evidence="3" id="KW-1185">Reference proteome</keyword>
<dbReference type="Gene3D" id="1.25.40.10">
    <property type="entry name" value="Tetratricopeptide repeat domain"/>
    <property type="match status" value="1"/>
</dbReference>
<dbReference type="STRING" id="1121015.GCA_000420545_01634"/>
<name>A0A091BL80_9GAMM</name>
<proteinExistence type="predicted"/>
<dbReference type="OrthoDB" id="8410830at2"/>
<dbReference type="Pfam" id="PF14559">
    <property type="entry name" value="TPR_19"/>
    <property type="match status" value="1"/>
</dbReference>
<evidence type="ECO:0000313" key="3">
    <source>
        <dbReference type="Proteomes" id="UP000029385"/>
    </source>
</evidence>
<dbReference type="InterPro" id="IPR019734">
    <property type="entry name" value="TPR_rpt"/>
</dbReference>
<dbReference type="AlphaFoldDB" id="A0A091BL80"/>
<evidence type="ECO:0000256" key="1">
    <source>
        <dbReference type="PROSITE-ProRule" id="PRU00339"/>
    </source>
</evidence>
<organism evidence="2 3">
    <name type="scientific">Arenimonas oryziterrae DSM 21050 = YC6267</name>
    <dbReference type="NCBI Taxonomy" id="1121015"/>
    <lineage>
        <taxon>Bacteria</taxon>
        <taxon>Pseudomonadati</taxon>
        <taxon>Pseudomonadota</taxon>
        <taxon>Gammaproteobacteria</taxon>
        <taxon>Lysobacterales</taxon>
        <taxon>Lysobacteraceae</taxon>
        <taxon>Arenimonas</taxon>
    </lineage>
</organism>
<dbReference type="RefSeq" id="WP_022969255.1">
    <property type="nucleotide sequence ID" value="NZ_ATVD01000002.1"/>
</dbReference>
<dbReference type="Proteomes" id="UP000029385">
    <property type="component" value="Unassembled WGS sequence"/>
</dbReference>
<protein>
    <submittedName>
        <fullName evidence="2">Uncharacterized protein</fullName>
    </submittedName>
</protein>
<dbReference type="Gene3D" id="2.60.120.260">
    <property type="entry name" value="Galactose-binding domain-like"/>
    <property type="match status" value="1"/>
</dbReference>
<accession>A0A091BL80</accession>